<dbReference type="InterPro" id="IPR036412">
    <property type="entry name" value="HAD-like_sf"/>
</dbReference>
<dbReference type="Pfam" id="PF08282">
    <property type="entry name" value="Hydrolase_3"/>
    <property type="match status" value="1"/>
</dbReference>
<accession>A0A1M5ZZW5</accession>
<dbReference type="SFLD" id="SFLDS00003">
    <property type="entry name" value="Haloacid_Dehalogenase"/>
    <property type="match status" value="1"/>
</dbReference>
<sequence length="282" mass="31354">MFRLVCLDVDGTLVDTNMLIPPQVVEALRRLQARGTLITLASGRHIPSLQEYARLIGTKAPLIAFNGAWIQCYKQDGQKNGRFWPLKWDHIRSIIECAEQKGMEITLYYANCIVIKKNLKNKEQNLWAEFLRRMEKVPVQAVKSWSVISSSSGSETGGLGLLMKILIAGQPESIGELLGYYKENFSHYYQFVLSGEGFLEVVDKHATKGLALKAVAQHLGISRSEIMAVGDHYNDVSMLEYAGFGVAMGNAPEPVQQKADWVTAKNTEMGVLKALAFAFGQL</sequence>
<dbReference type="AlphaFoldDB" id="A0A1M5ZZW5"/>
<dbReference type="RefSeq" id="WP_073031313.1">
    <property type="nucleotide sequence ID" value="NZ_FQXJ01000016.1"/>
</dbReference>
<dbReference type="OrthoDB" id="9781413at2"/>
<dbReference type="SUPFAM" id="SSF56784">
    <property type="entry name" value="HAD-like"/>
    <property type="match status" value="1"/>
</dbReference>
<dbReference type="GO" id="GO:0016791">
    <property type="term" value="F:phosphatase activity"/>
    <property type="evidence" value="ECO:0007669"/>
    <property type="project" value="UniProtKB-ARBA"/>
</dbReference>
<dbReference type="Gene3D" id="3.30.1240.10">
    <property type="match status" value="1"/>
</dbReference>
<dbReference type="InterPro" id="IPR006379">
    <property type="entry name" value="HAD-SF_hydro_IIB"/>
</dbReference>
<dbReference type="NCBIfam" id="TIGR01484">
    <property type="entry name" value="HAD-SF-IIB"/>
    <property type="match status" value="1"/>
</dbReference>
<dbReference type="CDD" id="cd07516">
    <property type="entry name" value="HAD_Pase"/>
    <property type="match status" value="1"/>
</dbReference>
<evidence type="ECO:0000313" key="2">
    <source>
        <dbReference type="Proteomes" id="UP000183954"/>
    </source>
</evidence>
<dbReference type="STRING" id="1121420.SAMN02746098_03836"/>
<gene>
    <name evidence="1" type="ORF">SAMN02746098_03836</name>
</gene>
<dbReference type="InterPro" id="IPR000150">
    <property type="entry name" value="Cof"/>
</dbReference>
<dbReference type="PANTHER" id="PTHR10000">
    <property type="entry name" value="PHOSPHOSERINE PHOSPHATASE"/>
    <property type="match status" value="1"/>
</dbReference>
<name>A0A1M5ZZW5_9FIRM</name>
<dbReference type="Proteomes" id="UP000183954">
    <property type="component" value="Unassembled WGS sequence"/>
</dbReference>
<protein>
    <recommendedName>
        <fullName evidence="3">Cof subfamily of IIB subfamily of haloacid dehalogenase superfamily/HAD-superfamily hydrolase, subfamily IIB</fullName>
    </recommendedName>
</protein>
<organism evidence="1 2">
    <name type="scientific">Desulfosporosinus lacus DSM 15449</name>
    <dbReference type="NCBI Taxonomy" id="1121420"/>
    <lineage>
        <taxon>Bacteria</taxon>
        <taxon>Bacillati</taxon>
        <taxon>Bacillota</taxon>
        <taxon>Clostridia</taxon>
        <taxon>Eubacteriales</taxon>
        <taxon>Desulfitobacteriaceae</taxon>
        <taxon>Desulfosporosinus</taxon>
    </lineage>
</organism>
<proteinExistence type="predicted"/>
<reference evidence="2" key="1">
    <citation type="submission" date="2016-11" db="EMBL/GenBank/DDBJ databases">
        <authorList>
            <person name="Varghese N."/>
            <person name="Submissions S."/>
        </authorList>
    </citation>
    <scope>NUCLEOTIDE SEQUENCE [LARGE SCALE GENOMIC DNA]</scope>
    <source>
        <strain evidence="2">DSM 15449</strain>
    </source>
</reference>
<dbReference type="PANTHER" id="PTHR10000:SF8">
    <property type="entry name" value="HAD SUPERFAMILY HYDROLASE-LIKE, TYPE 3"/>
    <property type="match status" value="1"/>
</dbReference>
<dbReference type="Gene3D" id="3.40.50.1000">
    <property type="entry name" value="HAD superfamily/HAD-like"/>
    <property type="match status" value="1"/>
</dbReference>
<dbReference type="GO" id="GO:0005829">
    <property type="term" value="C:cytosol"/>
    <property type="evidence" value="ECO:0007669"/>
    <property type="project" value="TreeGrafter"/>
</dbReference>
<dbReference type="GO" id="GO:0000287">
    <property type="term" value="F:magnesium ion binding"/>
    <property type="evidence" value="ECO:0007669"/>
    <property type="project" value="TreeGrafter"/>
</dbReference>
<dbReference type="SFLD" id="SFLDG01140">
    <property type="entry name" value="C2.B:_Phosphomannomutase_and_P"/>
    <property type="match status" value="1"/>
</dbReference>
<dbReference type="InterPro" id="IPR023214">
    <property type="entry name" value="HAD_sf"/>
</dbReference>
<evidence type="ECO:0008006" key="3">
    <source>
        <dbReference type="Google" id="ProtNLM"/>
    </source>
</evidence>
<evidence type="ECO:0000313" key="1">
    <source>
        <dbReference type="EMBL" id="SHI29750.1"/>
    </source>
</evidence>
<keyword evidence="2" id="KW-1185">Reference proteome</keyword>
<dbReference type="NCBIfam" id="TIGR00099">
    <property type="entry name" value="Cof-subfamily"/>
    <property type="match status" value="1"/>
</dbReference>
<dbReference type="EMBL" id="FQXJ01000016">
    <property type="protein sequence ID" value="SHI29750.1"/>
    <property type="molecule type" value="Genomic_DNA"/>
</dbReference>